<comment type="catalytic activity">
    <reaction evidence="7">
        <text>L-threonine + hydrogencarbonate + ATP = L-threonylcarbamoyladenylate + diphosphate + H2O</text>
        <dbReference type="Rhea" id="RHEA:36407"/>
        <dbReference type="ChEBI" id="CHEBI:15377"/>
        <dbReference type="ChEBI" id="CHEBI:17544"/>
        <dbReference type="ChEBI" id="CHEBI:30616"/>
        <dbReference type="ChEBI" id="CHEBI:33019"/>
        <dbReference type="ChEBI" id="CHEBI:57926"/>
        <dbReference type="ChEBI" id="CHEBI:73682"/>
        <dbReference type="EC" id="2.7.7.87"/>
    </reaction>
</comment>
<name>A0ABN7B0G5_9HEMI</name>
<reference evidence="9 10" key="1">
    <citation type="submission" date="2023-09" db="EMBL/GenBank/DDBJ databases">
        <title>Nesidiocoris tenuis whole genome shotgun sequence.</title>
        <authorList>
            <person name="Shibata T."/>
            <person name="Shimoda M."/>
            <person name="Kobayashi T."/>
            <person name="Uehara T."/>
        </authorList>
    </citation>
    <scope>NUCLEOTIDE SEQUENCE [LARGE SCALE GENOMIC DNA]</scope>
    <source>
        <strain evidence="9 10">Japan</strain>
    </source>
</reference>
<evidence type="ECO:0000256" key="7">
    <source>
        <dbReference type="ARBA" id="ARBA00048366"/>
    </source>
</evidence>
<comment type="subcellular location">
    <subcellularLocation>
        <location evidence="1">Cytoplasm</location>
    </subcellularLocation>
</comment>
<proteinExistence type="inferred from homology"/>
<dbReference type="Gene3D" id="3.90.870.10">
    <property type="entry name" value="DHBP synthase"/>
    <property type="match status" value="1"/>
</dbReference>
<sequence length="216" mass="23168">MTNIVPLSSADVVRVAVSHLKQGEVIGLPTDTVYGLAADLSNTKAVRDICEIKGRDSQKPIAVCVGSVDDVRRLAYVDDLPKGLLSALLPGPVTLLLDPIPELKKISGPRSTRVGIRVPDFPFIRQVAEHFQYGLALTSANESDSPSCLEPIEFKTLWPFLGLIVDGGRVGVDGSRTGSTIVDLSERGKFQIVREGSALFSTLAILRDHGLGPAER</sequence>
<comment type="similarity">
    <text evidence="2">Belongs to the SUA5 family.</text>
</comment>
<dbReference type="Pfam" id="PF01300">
    <property type="entry name" value="Sua5_yciO_yrdC"/>
    <property type="match status" value="1"/>
</dbReference>
<organism evidence="9 10">
    <name type="scientific">Nesidiocoris tenuis</name>
    <dbReference type="NCBI Taxonomy" id="355587"/>
    <lineage>
        <taxon>Eukaryota</taxon>
        <taxon>Metazoa</taxon>
        <taxon>Ecdysozoa</taxon>
        <taxon>Arthropoda</taxon>
        <taxon>Hexapoda</taxon>
        <taxon>Insecta</taxon>
        <taxon>Pterygota</taxon>
        <taxon>Neoptera</taxon>
        <taxon>Paraneoptera</taxon>
        <taxon>Hemiptera</taxon>
        <taxon>Heteroptera</taxon>
        <taxon>Panheteroptera</taxon>
        <taxon>Cimicomorpha</taxon>
        <taxon>Miridae</taxon>
        <taxon>Dicyphina</taxon>
        <taxon>Nesidiocoris</taxon>
    </lineage>
</organism>
<evidence type="ECO:0000313" key="9">
    <source>
        <dbReference type="EMBL" id="BES97910.1"/>
    </source>
</evidence>
<evidence type="ECO:0000256" key="3">
    <source>
        <dbReference type="ARBA" id="ARBA00012584"/>
    </source>
</evidence>
<evidence type="ECO:0000256" key="1">
    <source>
        <dbReference type="ARBA" id="ARBA00004496"/>
    </source>
</evidence>
<dbReference type="Proteomes" id="UP001307889">
    <property type="component" value="Chromosome 8"/>
</dbReference>
<dbReference type="PROSITE" id="PS51163">
    <property type="entry name" value="YRDC"/>
    <property type="match status" value="1"/>
</dbReference>
<dbReference type="EC" id="2.7.7.87" evidence="3"/>
<evidence type="ECO:0000256" key="2">
    <source>
        <dbReference type="ARBA" id="ARBA00007663"/>
    </source>
</evidence>
<keyword evidence="5" id="KW-0963">Cytoplasm</keyword>
<evidence type="ECO:0000259" key="8">
    <source>
        <dbReference type="PROSITE" id="PS51163"/>
    </source>
</evidence>
<evidence type="ECO:0000256" key="6">
    <source>
        <dbReference type="ARBA" id="ARBA00022679"/>
    </source>
</evidence>
<dbReference type="InterPro" id="IPR017945">
    <property type="entry name" value="DHBP_synth_RibB-like_a/b_dom"/>
</dbReference>
<dbReference type="EMBL" id="AP028916">
    <property type="protein sequence ID" value="BES97910.1"/>
    <property type="molecule type" value="Genomic_DNA"/>
</dbReference>
<evidence type="ECO:0000313" key="10">
    <source>
        <dbReference type="Proteomes" id="UP001307889"/>
    </source>
</evidence>
<keyword evidence="10" id="KW-1185">Reference proteome</keyword>
<accession>A0ABN7B0G5</accession>
<evidence type="ECO:0000256" key="5">
    <source>
        <dbReference type="ARBA" id="ARBA00022490"/>
    </source>
</evidence>
<protein>
    <recommendedName>
        <fullName evidence="4">Threonylcarbamoyl-AMP synthase</fullName>
        <ecNumber evidence="3">2.7.7.87</ecNumber>
    </recommendedName>
</protein>
<dbReference type="InterPro" id="IPR006070">
    <property type="entry name" value="Sua5-like_dom"/>
</dbReference>
<dbReference type="PANTHER" id="PTHR17490">
    <property type="entry name" value="SUA5"/>
    <property type="match status" value="1"/>
</dbReference>
<gene>
    <name evidence="9" type="ORF">NTJ_10725</name>
</gene>
<keyword evidence="6" id="KW-0808">Transferase</keyword>
<dbReference type="SUPFAM" id="SSF55821">
    <property type="entry name" value="YrdC/RibB"/>
    <property type="match status" value="1"/>
</dbReference>
<dbReference type="PANTHER" id="PTHR17490:SF10">
    <property type="entry name" value="THREONYLCARBAMOYL-AMP SYNTHASE"/>
    <property type="match status" value="1"/>
</dbReference>
<dbReference type="InterPro" id="IPR050156">
    <property type="entry name" value="TC-AMP_synthase_SUA5"/>
</dbReference>
<feature type="domain" description="YrdC-like" evidence="8">
    <location>
        <begin position="10"/>
        <end position="198"/>
    </location>
</feature>
<dbReference type="NCBIfam" id="TIGR00057">
    <property type="entry name" value="L-threonylcarbamoyladenylate synthase"/>
    <property type="match status" value="1"/>
</dbReference>
<evidence type="ECO:0000256" key="4">
    <source>
        <dbReference type="ARBA" id="ARBA00015492"/>
    </source>
</evidence>